<dbReference type="InterPro" id="IPR011495">
    <property type="entry name" value="Sig_transdc_His_kin_sub2_dim/P"/>
</dbReference>
<dbReference type="CDD" id="cd17534">
    <property type="entry name" value="REC_DC-like"/>
    <property type="match status" value="1"/>
</dbReference>
<dbReference type="Gene3D" id="3.40.50.2300">
    <property type="match status" value="1"/>
</dbReference>
<organism evidence="11 12">
    <name type="scientific">Desulfovibrio ferrophilus</name>
    <dbReference type="NCBI Taxonomy" id="241368"/>
    <lineage>
        <taxon>Bacteria</taxon>
        <taxon>Pseudomonadati</taxon>
        <taxon>Thermodesulfobacteriota</taxon>
        <taxon>Desulfovibrionia</taxon>
        <taxon>Desulfovibrionales</taxon>
        <taxon>Desulfovibrionaceae</taxon>
        <taxon>Desulfovibrio</taxon>
    </lineage>
</organism>
<evidence type="ECO:0000256" key="2">
    <source>
        <dbReference type="ARBA" id="ARBA00012438"/>
    </source>
</evidence>
<dbReference type="SUPFAM" id="SSF52172">
    <property type="entry name" value="CheY-like"/>
    <property type="match status" value="1"/>
</dbReference>
<dbReference type="RefSeq" id="WP_126378832.1">
    <property type="nucleotide sequence ID" value="NZ_AP017378.1"/>
</dbReference>
<dbReference type="Gene3D" id="3.30.565.10">
    <property type="entry name" value="Histidine kinase-like ATPase, C-terminal domain"/>
    <property type="match status" value="1"/>
</dbReference>
<dbReference type="InterPro" id="IPR036890">
    <property type="entry name" value="HATPase_C_sf"/>
</dbReference>
<dbReference type="SMART" id="SM00387">
    <property type="entry name" value="HATPase_c"/>
    <property type="match status" value="1"/>
</dbReference>
<dbReference type="PROSITE" id="PS50110">
    <property type="entry name" value="RESPONSE_REGULATORY"/>
    <property type="match status" value="1"/>
</dbReference>
<dbReference type="PROSITE" id="PS50109">
    <property type="entry name" value="HIS_KIN"/>
    <property type="match status" value="1"/>
</dbReference>
<dbReference type="GO" id="GO:0004673">
    <property type="term" value="F:protein histidine kinase activity"/>
    <property type="evidence" value="ECO:0007669"/>
    <property type="project" value="UniProtKB-EC"/>
</dbReference>
<evidence type="ECO:0000256" key="6">
    <source>
        <dbReference type="ARBA" id="ARBA00022777"/>
    </source>
</evidence>
<evidence type="ECO:0000256" key="3">
    <source>
        <dbReference type="ARBA" id="ARBA00022553"/>
    </source>
</evidence>
<dbReference type="Pfam" id="PF07568">
    <property type="entry name" value="HisKA_2"/>
    <property type="match status" value="1"/>
</dbReference>
<evidence type="ECO:0000256" key="5">
    <source>
        <dbReference type="ARBA" id="ARBA00022741"/>
    </source>
</evidence>
<protein>
    <recommendedName>
        <fullName evidence="2">histidine kinase</fullName>
        <ecNumber evidence="2">2.7.13.3</ecNumber>
    </recommendedName>
</protein>
<evidence type="ECO:0000256" key="4">
    <source>
        <dbReference type="ARBA" id="ARBA00022679"/>
    </source>
</evidence>
<keyword evidence="12" id="KW-1185">Reference proteome</keyword>
<keyword evidence="5" id="KW-0547">Nucleotide-binding</keyword>
<dbReference type="PANTHER" id="PTHR41523">
    <property type="entry name" value="TWO-COMPONENT SYSTEM SENSOR PROTEIN"/>
    <property type="match status" value="1"/>
</dbReference>
<reference evidence="11 12" key="1">
    <citation type="journal article" date="2018" name="Sci. Adv.">
        <title>Multi-heme cytochromes provide a pathway for survival in energy-limited environments.</title>
        <authorList>
            <person name="Deng X."/>
            <person name="Dohmae N."/>
            <person name="Nealson K.H."/>
            <person name="Hashimoto K."/>
            <person name="Okamoto A."/>
        </authorList>
    </citation>
    <scope>NUCLEOTIDE SEQUENCE [LARGE SCALE GENOMIC DNA]</scope>
    <source>
        <strain evidence="11 12">IS5</strain>
    </source>
</reference>
<evidence type="ECO:0000256" key="7">
    <source>
        <dbReference type="ARBA" id="ARBA00022840"/>
    </source>
</evidence>
<gene>
    <name evidence="11" type="ORF">DFE_1878</name>
</gene>
<evidence type="ECO:0000313" key="12">
    <source>
        <dbReference type="Proteomes" id="UP000269883"/>
    </source>
</evidence>
<dbReference type="AlphaFoldDB" id="A0A2Z6AZB4"/>
<dbReference type="Pfam" id="PF00072">
    <property type="entry name" value="Response_reg"/>
    <property type="match status" value="1"/>
</dbReference>
<feature type="domain" description="Response regulatory" evidence="10">
    <location>
        <begin position="10"/>
        <end position="125"/>
    </location>
</feature>
<evidence type="ECO:0000313" key="11">
    <source>
        <dbReference type="EMBL" id="BBD08604.1"/>
    </source>
</evidence>
<dbReference type="GO" id="GO:0000160">
    <property type="term" value="P:phosphorelay signal transduction system"/>
    <property type="evidence" value="ECO:0007669"/>
    <property type="project" value="InterPro"/>
</dbReference>
<dbReference type="SUPFAM" id="SSF55874">
    <property type="entry name" value="ATPase domain of HSP90 chaperone/DNA topoisomerase II/histidine kinase"/>
    <property type="match status" value="1"/>
</dbReference>
<dbReference type="InterPro" id="IPR001789">
    <property type="entry name" value="Sig_transdc_resp-reg_receiver"/>
</dbReference>
<keyword evidence="6 11" id="KW-0418">Kinase</keyword>
<accession>A0A2Z6AZB4</accession>
<dbReference type="Gene3D" id="3.30.450.20">
    <property type="entry name" value="PAS domain"/>
    <property type="match status" value="1"/>
</dbReference>
<evidence type="ECO:0000256" key="1">
    <source>
        <dbReference type="ARBA" id="ARBA00000085"/>
    </source>
</evidence>
<dbReference type="EMBL" id="AP017378">
    <property type="protein sequence ID" value="BBD08604.1"/>
    <property type="molecule type" value="Genomic_DNA"/>
</dbReference>
<dbReference type="InterPro" id="IPR003594">
    <property type="entry name" value="HATPase_dom"/>
</dbReference>
<feature type="domain" description="Histidine kinase" evidence="9">
    <location>
        <begin position="154"/>
        <end position="344"/>
    </location>
</feature>
<dbReference type="PANTHER" id="PTHR41523:SF8">
    <property type="entry name" value="ETHYLENE RESPONSE SENSOR PROTEIN"/>
    <property type="match status" value="1"/>
</dbReference>
<dbReference type="Pfam" id="PF02518">
    <property type="entry name" value="HATPase_c"/>
    <property type="match status" value="1"/>
</dbReference>
<dbReference type="Proteomes" id="UP000269883">
    <property type="component" value="Chromosome"/>
</dbReference>
<dbReference type="GO" id="GO:0005524">
    <property type="term" value="F:ATP binding"/>
    <property type="evidence" value="ECO:0007669"/>
    <property type="project" value="UniProtKB-KW"/>
</dbReference>
<feature type="modified residue" description="4-aspartylphosphate" evidence="8">
    <location>
        <position position="60"/>
    </location>
</feature>
<evidence type="ECO:0000259" key="9">
    <source>
        <dbReference type="PROSITE" id="PS50109"/>
    </source>
</evidence>
<dbReference type="InterPro" id="IPR011006">
    <property type="entry name" value="CheY-like_superfamily"/>
</dbReference>
<keyword evidence="3 8" id="KW-0597">Phosphoprotein</keyword>
<evidence type="ECO:0000259" key="10">
    <source>
        <dbReference type="PROSITE" id="PS50110"/>
    </source>
</evidence>
<keyword evidence="7" id="KW-0067">ATP-binding</keyword>
<dbReference type="KEGG" id="dfl:DFE_1878"/>
<keyword evidence="4" id="KW-0808">Transferase</keyword>
<sequence>MTNPERNQYRIMVVDDEAVIITQLEELLTTLGYDVVCKASTGDDAVRLARELRPDLVLMDIVMPGEKDGITACGEIQDKMDIPVILLTAYGDDAHVDRAKVVHPYGYILKPSQNDQIKAVIEIVLEKKAMERNLDDMMVGFRSQAEDRELQLKEIHHRIKNNLNMICGLLALQSMHIENEACVEALKAVRSRVVSIAKVHEKLYSSEHLDTIAARDYFESLTDSLLRSYVFPPGVELKLDCEEMELEPDKVMPVGLIVTEFLTNSLKYAFPEGGPGTISIVFSKVVGNYELVVMDDGVGLADDVDLNHPKSLGLELVRGLVAQVGGTLELSRSGGTRFTVRIPT</sequence>
<dbReference type="EC" id="2.7.13.3" evidence="2"/>
<dbReference type="OrthoDB" id="5342753at2"/>
<name>A0A2Z6AZB4_9BACT</name>
<dbReference type="SMART" id="SM00448">
    <property type="entry name" value="REC"/>
    <property type="match status" value="1"/>
</dbReference>
<proteinExistence type="predicted"/>
<dbReference type="InterPro" id="IPR005467">
    <property type="entry name" value="His_kinase_dom"/>
</dbReference>
<comment type="catalytic activity">
    <reaction evidence="1">
        <text>ATP + protein L-histidine = ADP + protein N-phospho-L-histidine.</text>
        <dbReference type="EC" id="2.7.13.3"/>
    </reaction>
</comment>
<evidence type="ECO:0000256" key="8">
    <source>
        <dbReference type="PROSITE-ProRule" id="PRU00169"/>
    </source>
</evidence>